<dbReference type="Proteomes" id="UP000233551">
    <property type="component" value="Unassembled WGS sequence"/>
</dbReference>
<protein>
    <recommendedName>
        <fullName evidence="4">Retrotransposon gag domain-containing protein</fullName>
    </recommendedName>
</protein>
<sequence>MGCVRRARGVGNEGRRQDRRDQGVRDGVDRNIGSIKMRILPFQGRNDPDAYMKWEQNVELVFDCHNYSELKKANIEEDQEATMARFLSGLNREIANVMELQHYVEIKDMVSMAMKVEQQLKRRRPTK</sequence>
<dbReference type="PANTHER" id="PTHR35046:SF9">
    <property type="entry name" value="RNA-DIRECTED DNA POLYMERASE"/>
    <property type="match status" value="1"/>
</dbReference>
<feature type="compositionally biased region" description="Basic and acidic residues" evidence="1">
    <location>
        <begin position="13"/>
        <end position="27"/>
    </location>
</feature>
<feature type="region of interest" description="Disordered" evidence="1">
    <location>
        <begin position="1"/>
        <end position="27"/>
    </location>
</feature>
<organism evidence="2 3">
    <name type="scientific">Punica granatum</name>
    <name type="common">Pomegranate</name>
    <dbReference type="NCBI Taxonomy" id="22663"/>
    <lineage>
        <taxon>Eukaryota</taxon>
        <taxon>Viridiplantae</taxon>
        <taxon>Streptophyta</taxon>
        <taxon>Embryophyta</taxon>
        <taxon>Tracheophyta</taxon>
        <taxon>Spermatophyta</taxon>
        <taxon>Magnoliopsida</taxon>
        <taxon>eudicotyledons</taxon>
        <taxon>Gunneridae</taxon>
        <taxon>Pentapetalae</taxon>
        <taxon>rosids</taxon>
        <taxon>malvids</taxon>
        <taxon>Myrtales</taxon>
        <taxon>Lythraceae</taxon>
        <taxon>Punica</taxon>
    </lineage>
</organism>
<keyword evidence="3" id="KW-1185">Reference proteome</keyword>
<dbReference type="AlphaFoldDB" id="A0A2I0K149"/>
<dbReference type="EMBL" id="PGOL01000977">
    <property type="protein sequence ID" value="PKI62289.1"/>
    <property type="molecule type" value="Genomic_DNA"/>
</dbReference>
<evidence type="ECO:0000256" key="1">
    <source>
        <dbReference type="SAM" id="MobiDB-lite"/>
    </source>
</evidence>
<evidence type="ECO:0000313" key="2">
    <source>
        <dbReference type="EMBL" id="PKI62289.1"/>
    </source>
</evidence>
<proteinExistence type="predicted"/>
<reference evidence="2 3" key="1">
    <citation type="submission" date="2017-11" db="EMBL/GenBank/DDBJ databases">
        <title>De-novo sequencing of pomegranate (Punica granatum L.) genome.</title>
        <authorList>
            <person name="Akparov Z."/>
            <person name="Amiraslanov A."/>
            <person name="Hajiyeva S."/>
            <person name="Abbasov M."/>
            <person name="Kaur K."/>
            <person name="Hamwieh A."/>
            <person name="Solovyev V."/>
            <person name="Salamov A."/>
            <person name="Braich B."/>
            <person name="Kosarev P."/>
            <person name="Mahmoud A."/>
            <person name="Hajiyev E."/>
            <person name="Babayeva S."/>
            <person name="Izzatullayeva V."/>
            <person name="Mammadov A."/>
            <person name="Mammadov A."/>
            <person name="Sharifova S."/>
            <person name="Ojaghi J."/>
            <person name="Eynullazada K."/>
            <person name="Bayramov B."/>
            <person name="Abdulazimova A."/>
            <person name="Shahmuradov I."/>
        </authorList>
    </citation>
    <scope>NUCLEOTIDE SEQUENCE [LARGE SCALE GENOMIC DNA]</scope>
    <source>
        <strain evidence="3">cv. AG2017</strain>
        <tissue evidence="2">Leaf</tissue>
    </source>
</reference>
<evidence type="ECO:0000313" key="3">
    <source>
        <dbReference type="Proteomes" id="UP000233551"/>
    </source>
</evidence>
<dbReference type="PANTHER" id="PTHR35046">
    <property type="entry name" value="ZINC KNUCKLE (CCHC-TYPE) FAMILY PROTEIN"/>
    <property type="match status" value="1"/>
</dbReference>
<accession>A0A2I0K149</accession>
<gene>
    <name evidence="2" type="ORF">CRG98_017290</name>
</gene>
<evidence type="ECO:0008006" key="4">
    <source>
        <dbReference type="Google" id="ProtNLM"/>
    </source>
</evidence>
<comment type="caution">
    <text evidence="2">The sequence shown here is derived from an EMBL/GenBank/DDBJ whole genome shotgun (WGS) entry which is preliminary data.</text>
</comment>
<name>A0A2I0K149_PUNGR</name>